<keyword evidence="5" id="KW-1185">Reference proteome</keyword>
<evidence type="ECO:0008006" key="6">
    <source>
        <dbReference type="Google" id="ProtNLM"/>
    </source>
</evidence>
<evidence type="ECO:0000256" key="3">
    <source>
        <dbReference type="SAM" id="SignalP"/>
    </source>
</evidence>
<feature type="signal peptide" evidence="3">
    <location>
        <begin position="1"/>
        <end position="22"/>
    </location>
</feature>
<dbReference type="Proteomes" id="UP000812013">
    <property type="component" value="Unassembled WGS sequence"/>
</dbReference>
<dbReference type="EMBL" id="WTFF01000093">
    <property type="protein sequence ID" value="MBW5483211.1"/>
    <property type="molecule type" value="Genomic_DNA"/>
</dbReference>
<organism evidence="4 5">
    <name type="scientific">Streptomyces bambusae</name>
    <dbReference type="NCBI Taxonomy" id="1550616"/>
    <lineage>
        <taxon>Bacteria</taxon>
        <taxon>Bacillati</taxon>
        <taxon>Actinomycetota</taxon>
        <taxon>Actinomycetes</taxon>
        <taxon>Kitasatosporales</taxon>
        <taxon>Streptomycetaceae</taxon>
        <taxon>Streptomyces</taxon>
    </lineage>
</organism>
<evidence type="ECO:0000313" key="5">
    <source>
        <dbReference type="Proteomes" id="UP000812013"/>
    </source>
</evidence>
<gene>
    <name evidence="4" type="ORF">GPJ59_15265</name>
</gene>
<keyword evidence="2" id="KW-0472">Membrane</keyword>
<feature type="chain" id="PRO_5047252367" description="Ig-like domain-containing protein" evidence="3">
    <location>
        <begin position="23"/>
        <end position="359"/>
    </location>
</feature>
<protein>
    <recommendedName>
        <fullName evidence="6">Ig-like domain-containing protein</fullName>
    </recommendedName>
</protein>
<feature type="region of interest" description="Disordered" evidence="1">
    <location>
        <begin position="145"/>
        <end position="170"/>
    </location>
</feature>
<feature type="region of interest" description="Disordered" evidence="1">
    <location>
        <begin position="227"/>
        <end position="272"/>
    </location>
</feature>
<evidence type="ECO:0000256" key="1">
    <source>
        <dbReference type="SAM" id="MobiDB-lite"/>
    </source>
</evidence>
<keyword evidence="2" id="KW-1133">Transmembrane helix</keyword>
<comment type="caution">
    <text evidence="4">The sequence shown here is derived from an EMBL/GenBank/DDBJ whole genome shotgun (WGS) entry which is preliminary data.</text>
</comment>
<accession>A0ABS6Z6L5</accession>
<feature type="compositionally biased region" description="Pro residues" evidence="1">
    <location>
        <begin position="243"/>
        <end position="252"/>
    </location>
</feature>
<keyword evidence="3" id="KW-0732">Signal</keyword>
<proteinExistence type="predicted"/>
<sequence length="359" mass="36592">MSSVVRWASRSLTAVLASTAIAWGGVAVPAPGPAPAATAVPAPEPYIVPDPDHGPPGERVVVYGYGFQQCYDPPLPTSDDAAGPTPRDIHVTWQGANPSIARADLDSGEFEADMTAPSDAAPGTYEVRAECVGIPAIHAEAWFTVDGGGSPSQPPATPDVTLDPTEGPAGTESVKVFGSGFTCPSVDVLWDGASVRTVDVGGDGSFATALDVATDAEPAEHTVRAQCTASAETGDEAGFTVVGPPPSEPPTDSPSDSPDTSNTPDTPDTPDSVDAIPFGLVVGSSFLGVALLAIAGAVLLNHRPRGPRWVQQHVSARLRPTAGLTDVAEPYEGAGPGTRSVRLEPHADPGDLSVKEDGT</sequence>
<keyword evidence="2" id="KW-0812">Transmembrane</keyword>
<feature type="compositionally biased region" description="Basic and acidic residues" evidence="1">
    <location>
        <begin position="341"/>
        <end position="359"/>
    </location>
</feature>
<name>A0ABS6Z6L5_9ACTN</name>
<evidence type="ECO:0000256" key="2">
    <source>
        <dbReference type="SAM" id="Phobius"/>
    </source>
</evidence>
<feature type="region of interest" description="Disordered" evidence="1">
    <location>
        <begin position="330"/>
        <end position="359"/>
    </location>
</feature>
<evidence type="ECO:0000313" key="4">
    <source>
        <dbReference type="EMBL" id="MBW5483211.1"/>
    </source>
</evidence>
<feature type="transmembrane region" description="Helical" evidence="2">
    <location>
        <begin position="275"/>
        <end position="300"/>
    </location>
</feature>
<dbReference type="RefSeq" id="WP_219667674.1">
    <property type="nucleotide sequence ID" value="NZ_WTFF01000093.1"/>
</dbReference>
<feature type="compositionally biased region" description="Low complexity" evidence="1">
    <location>
        <begin position="253"/>
        <end position="272"/>
    </location>
</feature>
<reference evidence="4 5" key="1">
    <citation type="submission" date="2019-12" db="EMBL/GenBank/DDBJ databases">
        <title>Genome sequence of Streptomyces bambusae.</title>
        <authorList>
            <person name="Bansal K."/>
            <person name="Choksket S."/>
            <person name="Korpole S."/>
            <person name="Patil P.B."/>
        </authorList>
    </citation>
    <scope>NUCLEOTIDE SEQUENCE [LARGE SCALE GENOMIC DNA]</scope>
    <source>
        <strain evidence="4 5">SK60</strain>
    </source>
</reference>